<feature type="compositionally biased region" description="Polar residues" evidence="1">
    <location>
        <begin position="117"/>
        <end position="130"/>
    </location>
</feature>
<proteinExistence type="predicted"/>
<dbReference type="Proteomes" id="UP000734854">
    <property type="component" value="Unassembled WGS sequence"/>
</dbReference>
<feature type="compositionally biased region" description="Basic and acidic residues" evidence="1">
    <location>
        <begin position="135"/>
        <end position="148"/>
    </location>
</feature>
<accession>A0A8J5M8Q9</accession>
<keyword evidence="3" id="KW-1185">Reference proteome</keyword>
<reference evidence="2 3" key="1">
    <citation type="submission" date="2020-08" db="EMBL/GenBank/DDBJ databases">
        <title>Plant Genome Project.</title>
        <authorList>
            <person name="Zhang R.-G."/>
        </authorList>
    </citation>
    <scope>NUCLEOTIDE SEQUENCE [LARGE SCALE GENOMIC DNA]</scope>
    <source>
        <tissue evidence="2">Rhizome</tissue>
    </source>
</reference>
<gene>
    <name evidence="2" type="ORF">ZIOFF_002123</name>
</gene>
<feature type="region of interest" description="Disordered" evidence="1">
    <location>
        <begin position="114"/>
        <end position="155"/>
    </location>
</feature>
<name>A0A8J5M8Q9_ZINOF</name>
<comment type="caution">
    <text evidence="2">The sequence shown here is derived from an EMBL/GenBank/DDBJ whole genome shotgun (WGS) entry which is preliminary data.</text>
</comment>
<evidence type="ECO:0000313" key="3">
    <source>
        <dbReference type="Proteomes" id="UP000734854"/>
    </source>
</evidence>
<protein>
    <submittedName>
        <fullName evidence="2">Uncharacterized protein</fullName>
    </submittedName>
</protein>
<dbReference type="EMBL" id="JACMSC010000001">
    <property type="protein sequence ID" value="KAG6537045.1"/>
    <property type="molecule type" value="Genomic_DNA"/>
</dbReference>
<dbReference type="PANTHER" id="PTHR45023">
    <property type="match status" value="1"/>
</dbReference>
<sequence>MDEGYLDFSNPEVFSRLNVGEDLPSNCSMDSFFDNIFDDTSPGETDESAEKTFFVEEKVLCGHSDEDILRLAYEKYREENNDIAFNLEHVWRIIKDHPMFTPQSVDHLVGTKKARTSESGANNTSSNQDASLHVDLNEEETRPMDQKTAKRKGKGKMKLDIEEAIESDDQVSCLYPEMQGKTFGENGSYSSQDLRVCEIGNLQCMRTPTAKS</sequence>
<evidence type="ECO:0000313" key="2">
    <source>
        <dbReference type="EMBL" id="KAG6537045.1"/>
    </source>
</evidence>
<organism evidence="2 3">
    <name type="scientific">Zingiber officinale</name>
    <name type="common">Ginger</name>
    <name type="synonym">Amomum zingiber</name>
    <dbReference type="NCBI Taxonomy" id="94328"/>
    <lineage>
        <taxon>Eukaryota</taxon>
        <taxon>Viridiplantae</taxon>
        <taxon>Streptophyta</taxon>
        <taxon>Embryophyta</taxon>
        <taxon>Tracheophyta</taxon>
        <taxon>Spermatophyta</taxon>
        <taxon>Magnoliopsida</taxon>
        <taxon>Liliopsida</taxon>
        <taxon>Zingiberales</taxon>
        <taxon>Zingiberaceae</taxon>
        <taxon>Zingiber</taxon>
    </lineage>
</organism>
<dbReference type="PANTHER" id="PTHR45023:SF4">
    <property type="entry name" value="GLYCINE-RICH PROTEIN-RELATED"/>
    <property type="match status" value="1"/>
</dbReference>
<dbReference type="AlphaFoldDB" id="A0A8J5M8Q9"/>
<evidence type="ECO:0000256" key="1">
    <source>
        <dbReference type="SAM" id="MobiDB-lite"/>
    </source>
</evidence>